<dbReference type="InterPro" id="IPR001123">
    <property type="entry name" value="LeuE-type"/>
</dbReference>
<sequence>MFSHQIYLQGLGLGAGLIMGIGAQNAHVLRTAVRGRHVLPTVLTCIVVDVILIAAGTAGLGALIEASPLLTSVARYGGAAFLLWYGLRCWKSSLRGGASLAADPAAQTQTLGAALATVLALSLLNPHVYLDTVVLLGAVGSSLALEERGSFALGAITASILWFTAIGVGAQRFAPVLARPGVWRVFEALTGAMMLVLAALLLTDS</sequence>
<dbReference type="PANTHER" id="PTHR30086">
    <property type="entry name" value="ARGININE EXPORTER PROTEIN ARGO"/>
    <property type="match status" value="1"/>
</dbReference>
<evidence type="ECO:0000313" key="6">
    <source>
        <dbReference type="EMBL" id="OIJ42368.1"/>
    </source>
</evidence>
<comment type="subcellular location">
    <subcellularLocation>
        <location evidence="1">Cell membrane</location>
        <topology evidence="1">Multi-pass membrane protein</topology>
    </subcellularLocation>
</comment>
<comment type="caution">
    <text evidence="6">The sequence shown here is derived from an EMBL/GenBank/DDBJ whole genome shotgun (WGS) entry which is preliminary data.</text>
</comment>
<name>A0A1S2NBB8_9BURK</name>
<dbReference type="Proteomes" id="UP000180246">
    <property type="component" value="Unassembled WGS sequence"/>
</dbReference>
<evidence type="ECO:0000313" key="7">
    <source>
        <dbReference type="Proteomes" id="UP000180246"/>
    </source>
</evidence>
<keyword evidence="5" id="KW-0472">Membrane</keyword>
<evidence type="ECO:0000256" key="5">
    <source>
        <dbReference type="ARBA" id="ARBA00023136"/>
    </source>
</evidence>
<reference evidence="6 7" key="1">
    <citation type="submission" date="2014-10" db="EMBL/GenBank/DDBJ databases">
        <authorList>
            <person name="Seo M.-J."/>
            <person name="Seok Y.J."/>
            <person name="Cha I.-T."/>
        </authorList>
    </citation>
    <scope>NUCLEOTIDE SEQUENCE [LARGE SCALE GENOMIC DNA]</scope>
    <source>
        <strain evidence="6 7">NEU</strain>
    </source>
</reference>
<organism evidence="6 7">
    <name type="scientific">Massilia timonae</name>
    <dbReference type="NCBI Taxonomy" id="47229"/>
    <lineage>
        <taxon>Bacteria</taxon>
        <taxon>Pseudomonadati</taxon>
        <taxon>Pseudomonadota</taxon>
        <taxon>Betaproteobacteria</taxon>
        <taxon>Burkholderiales</taxon>
        <taxon>Oxalobacteraceae</taxon>
        <taxon>Telluria group</taxon>
        <taxon>Massilia</taxon>
    </lineage>
</organism>
<dbReference type="RefSeq" id="WP_005664221.1">
    <property type="nucleotide sequence ID" value="NZ_DALZDZ010000006.1"/>
</dbReference>
<protein>
    <submittedName>
        <fullName evidence="6">LysE type translocator family protein</fullName>
    </submittedName>
</protein>
<evidence type="ECO:0000256" key="2">
    <source>
        <dbReference type="ARBA" id="ARBA00022475"/>
    </source>
</evidence>
<evidence type="ECO:0000256" key="4">
    <source>
        <dbReference type="ARBA" id="ARBA00022989"/>
    </source>
</evidence>
<keyword evidence="4" id="KW-1133">Transmembrane helix</keyword>
<dbReference type="EMBL" id="JRYB01000001">
    <property type="protein sequence ID" value="OIJ42368.1"/>
    <property type="molecule type" value="Genomic_DNA"/>
</dbReference>
<accession>A0A1S2NBB8</accession>
<dbReference type="Pfam" id="PF01810">
    <property type="entry name" value="LysE"/>
    <property type="match status" value="1"/>
</dbReference>
<dbReference type="GO" id="GO:0015171">
    <property type="term" value="F:amino acid transmembrane transporter activity"/>
    <property type="evidence" value="ECO:0007669"/>
    <property type="project" value="TreeGrafter"/>
</dbReference>
<keyword evidence="3" id="KW-0812">Transmembrane</keyword>
<gene>
    <name evidence="6" type="ORF">LO55_1464</name>
</gene>
<evidence type="ECO:0000256" key="1">
    <source>
        <dbReference type="ARBA" id="ARBA00004651"/>
    </source>
</evidence>
<keyword evidence="2" id="KW-1003">Cell membrane</keyword>
<dbReference type="AlphaFoldDB" id="A0A1S2NBB8"/>
<proteinExistence type="predicted"/>
<dbReference type="GO" id="GO:0005886">
    <property type="term" value="C:plasma membrane"/>
    <property type="evidence" value="ECO:0007669"/>
    <property type="project" value="UniProtKB-SubCell"/>
</dbReference>
<dbReference type="PANTHER" id="PTHR30086:SF20">
    <property type="entry name" value="ARGININE EXPORTER PROTEIN ARGO-RELATED"/>
    <property type="match status" value="1"/>
</dbReference>
<evidence type="ECO:0000256" key="3">
    <source>
        <dbReference type="ARBA" id="ARBA00022692"/>
    </source>
</evidence>